<evidence type="ECO:0000313" key="2">
    <source>
        <dbReference type="EMBL" id="EKO40867.1"/>
    </source>
</evidence>
<dbReference type="AlphaFoldDB" id="K6FQM5"/>
<dbReference type="GO" id="GO:0003700">
    <property type="term" value="F:DNA-binding transcription factor activity"/>
    <property type="evidence" value="ECO:0007669"/>
    <property type="project" value="InterPro"/>
</dbReference>
<feature type="domain" description="HTH arsR-type" evidence="1">
    <location>
        <begin position="1"/>
        <end position="38"/>
    </location>
</feature>
<dbReference type="InterPro" id="IPR001845">
    <property type="entry name" value="HTH_ArsR_DNA-bd_dom"/>
</dbReference>
<evidence type="ECO:0000259" key="1">
    <source>
        <dbReference type="PROSITE" id="PS50987"/>
    </source>
</evidence>
<evidence type="ECO:0000313" key="3">
    <source>
        <dbReference type="Proteomes" id="UP000006272"/>
    </source>
</evidence>
<dbReference type="EMBL" id="ALAO01000043">
    <property type="protein sequence ID" value="EKO40867.1"/>
    <property type="molecule type" value="Genomic_DNA"/>
</dbReference>
<protein>
    <recommendedName>
        <fullName evidence="1">HTH arsR-type domain-containing protein</fullName>
    </recommendedName>
</protein>
<proteinExistence type="predicted"/>
<name>K6FQM5_9BACT</name>
<dbReference type="PROSITE" id="PS50987">
    <property type="entry name" value="HTH_ARSR_2"/>
    <property type="match status" value="1"/>
</dbReference>
<dbReference type="PATRIC" id="fig|1206767.3.peg.385"/>
<organism evidence="2 3">
    <name type="scientific">Solidesulfovibrio magneticus str. Maddingley MBC34</name>
    <dbReference type="NCBI Taxonomy" id="1206767"/>
    <lineage>
        <taxon>Bacteria</taxon>
        <taxon>Pseudomonadati</taxon>
        <taxon>Thermodesulfobacteriota</taxon>
        <taxon>Desulfovibrionia</taxon>
        <taxon>Desulfovibrionales</taxon>
        <taxon>Desulfovibrionaceae</taxon>
        <taxon>Solidesulfovibrio</taxon>
    </lineage>
</organism>
<comment type="caution">
    <text evidence="2">The sequence shown here is derived from an EMBL/GenBank/DDBJ whole genome shotgun (WGS) entry which is preliminary data.</text>
</comment>
<reference evidence="2 3" key="1">
    <citation type="submission" date="2012-07" db="EMBL/GenBank/DDBJ databases">
        <title>Draft genome sequence of Desulfovibrio magneticus str. Maddingley MBC34 obtained from a metagenomic sequence of a methanogenic enrichment isolated from coal-seam formation water in Victoria, Australia.</title>
        <authorList>
            <person name="Greenfield P."/>
            <person name="Hendry P."/>
            <person name="Li D."/>
            <person name="Rosewarne C.P."/>
            <person name="Tran-Dinh N."/>
            <person name="Elbourne L.D.H."/>
            <person name="Paulsen I.T."/>
            <person name="Midgley D.J."/>
        </authorList>
    </citation>
    <scope>NUCLEOTIDE SEQUENCE [LARGE SCALE GENOMIC DNA]</scope>
    <source>
        <strain evidence="3">Maddingley MBC34</strain>
    </source>
</reference>
<dbReference type="Proteomes" id="UP000006272">
    <property type="component" value="Unassembled WGS sequence"/>
</dbReference>
<gene>
    <name evidence="2" type="ORF">B193_0412</name>
</gene>
<accession>K6FQM5</accession>
<sequence>MDKLTEGVKVLADSIRLRLRNLLRLGELRARDLTACLE</sequence>